<dbReference type="PROSITE" id="PS51257">
    <property type="entry name" value="PROKAR_LIPOPROTEIN"/>
    <property type="match status" value="1"/>
</dbReference>
<dbReference type="PANTHER" id="PTHR43817">
    <property type="entry name" value="GLYCOSYL HYDROLASE"/>
    <property type="match status" value="1"/>
</dbReference>
<dbReference type="NCBIfam" id="NF045579">
    <property type="entry name" value="rhamnoside_JR"/>
    <property type="match status" value="1"/>
</dbReference>
<evidence type="ECO:0008006" key="4">
    <source>
        <dbReference type="Google" id="ProtNLM"/>
    </source>
</evidence>
<dbReference type="InterPro" id="IPR008979">
    <property type="entry name" value="Galactose-bd-like_sf"/>
</dbReference>
<keyword evidence="2" id="KW-0378">Hydrolase</keyword>
<reference evidence="3" key="1">
    <citation type="submission" date="2019-03" db="EMBL/GenBank/DDBJ databases">
        <title>Single cell metagenomics reveals metabolic interactions within the superorganism composed of flagellate Streblomastix strix and complex community of Bacteroidetes bacteria on its surface.</title>
        <authorList>
            <person name="Treitli S.C."/>
            <person name="Kolisko M."/>
            <person name="Husnik F."/>
            <person name="Keeling P."/>
            <person name="Hampl V."/>
        </authorList>
    </citation>
    <scope>NUCLEOTIDE SEQUENCE</scope>
    <source>
        <strain evidence="3">STM</strain>
    </source>
</reference>
<name>A0A5J4SP71_9ZZZZ</name>
<comment type="caution">
    <text evidence="3">The sequence shown here is derived from an EMBL/GenBank/DDBJ whole genome shotgun (WGS) entry which is preliminary data.</text>
</comment>
<protein>
    <recommendedName>
        <fullName evidence="4">Glycoside hydrolase family 2</fullName>
    </recommendedName>
</protein>
<dbReference type="GO" id="GO:0016787">
    <property type="term" value="F:hydrolase activity"/>
    <property type="evidence" value="ECO:0007669"/>
    <property type="project" value="UniProtKB-KW"/>
</dbReference>
<accession>A0A5J4SP71</accession>
<dbReference type="SUPFAM" id="SSF49785">
    <property type="entry name" value="Galactose-binding domain-like"/>
    <property type="match status" value="1"/>
</dbReference>
<evidence type="ECO:0000256" key="2">
    <source>
        <dbReference type="ARBA" id="ARBA00022801"/>
    </source>
</evidence>
<sequence>MKSIRLFFAAFAVMFFGCSTNPNFSAIEQSFITPPDNIRTGVYWYWMNGHISKEGVVRDLHAMKTAGINRAFIGSNIVDGSNFGTVKVFSDEWYEILHTAMKTAGELDIEIGMFNCPGWSQSGGPWIKPEQAMRYLASSETRVQGPAKVSQKLATPAENFQDVKVLAFPVAADYGNNLLDAPDVRLNYSQPKILVSQPSEGSAAYILPAGETAIDILFPQVTATRGLAIYPASRFYAEVELQAKEGNEFHTVKQFKADRTNNNINVGFAPNSPIVVSFPETKSEEYRLLFHQTRGGSGILRIELTATPLLERYPEKSLAKMFPSPLPPWNYYLWDKQPALENVTMVTPQQVRDVSQYMAADGTFTWDVPDGDWIIMRTGMTPTGIKNGPASPEATGLEVDKMSKAHVASHFDGFLGKIIERIPAKDRKTWRVVVEDSYEMGSQNFTDSFLQDFQKRYGYDAVPFLPVLQGHIIGSPDVSDRFLWDVRRMVADKVSYDYVGGLRDISHRNGMTTWLENYGHWGFPGEFLQYGGQSDEIGGEFWSSGDLGSIENRAASSCAHIYGKRKVWAESFTSGGPAFTQYPAQMKRRGDWSFTEGINSTLLHVYIEQPYEDRYPGVDAAFGNEFNRKNTWFEQMDLFTTYLKRCNFMMQQGLDVADAAYFIGEDVPKMTGVRNPELPKGYSFDYINAEVIIRDLSVKAGRLVLPHGTSYRILVLPPLETMRFEVLQKLEQLVAAGAVVLGPPPSRSPGMQGYPEADRRVETLAAKMWGDLSLKQRTYGKGTILTDMTMEEAFALLNVIPDFHTDNDAVLYTHRTLEGKEIYFLSNQSEQAIQINATFRVNGLKPELWDATTGIIRPLPAFEQTGETTTVPLQLDNTESALIVFREKGSSAVKDISANYPAPQVIANVDAPWTVRFESDAVKRGPAEAVTFATLTDWSNSEDEHIKYYSGKAVYSTHINLDAIPAGKRVYIDLGKVVVSAKVTVNGEYAGGAWTAPYRVEIGKQLQQGDNTLEIEVVNTWRNRLIGDSRLPAEERIVQANSSRWQADNPLQAAGLLGPVQIAVFD</sequence>
<evidence type="ECO:0000256" key="1">
    <source>
        <dbReference type="ARBA" id="ARBA00022729"/>
    </source>
</evidence>
<proteinExistence type="predicted"/>
<gene>
    <name evidence="3" type="ORF">EZS27_004531</name>
</gene>
<dbReference type="EMBL" id="SNRY01000079">
    <property type="protein sequence ID" value="KAA6347994.1"/>
    <property type="molecule type" value="Genomic_DNA"/>
</dbReference>
<keyword evidence="1" id="KW-0732">Signal</keyword>
<evidence type="ECO:0000313" key="3">
    <source>
        <dbReference type="EMBL" id="KAA6347994.1"/>
    </source>
</evidence>
<dbReference type="AlphaFoldDB" id="A0A5J4SP71"/>
<dbReference type="Gene3D" id="2.60.120.260">
    <property type="entry name" value="Galactose-binding domain-like"/>
    <property type="match status" value="1"/>
</dbReference>
<dbReference type="PANTHER" id="PTHR43817:SF1">
    <property type="entry name" value="HYDROLASE, FAMILY 43, PUTATIVE (AFU_ORTHOLOGUE AFUA_3G01660)-RELATED"/>
    <property type="match status" value="1"/>
</dbReference>
<dbReference type="Pfam" id="PF17132">
    <property type="entry name" value="Glyco_hydro_106"/>
    <property type="match status" value="1"/>
</dbReference>
<organism evidence="3">
    <name type="scientific">termite gut metagenome</name>
    <dbReference type="NCBI Taxonomy" id="433724"/>
    <lineage>
        <taxon>unclassified sequences</taxon>
        <taxon>metagenomes</taxon>
        <taxon>organismal metagenomes</taxon>
    </lineage>
</organism>
<dbReference type="CDD" id="cd03143">
    <property type="entry name" value="A4_beta-galactosidase_middle_domain"/>
    <property type="match status" value="1"/>
</dbReference>